<proteinExistence type="predicted"/>
<comment type="caution">
    <text evidence="1">The sequence shown here is derived from an EMBL/GenBank/DDBJ whole genome shotgun (WGS) entry which is preliminary data.</text>
</comment>
<organism evidence="1 2">
    <name type="scientific">Peronosclerospora sorghi</name>
    <dbReference type="NCBI Taxonomy" id="230839"/>
    <lineage>
        <taxon>Eukaryota</taxon>
        <taxon>Sar</taxon>
        <taxon>Stramenopiles</taxon>
        <taxon>Oomycota</taxon>
        <taxon>Peronosporomycetes</taxon>
        <taxon>Peronosporales</taxon>
        <taxon>Peronosporaceae</taxon>
        <taxon>Peronosclerospora</taxon>
    </lineage>
</organism>
<sequence length="136" mass="15584">MDAKLLLVNEPSDLSETASLFFANNITSHSFGYGSVAESSAAKGMQFRRCYLPGGAVFLRFLHKIELQRAGARKRNLLNKLLTSTVKHYHFVRVRNPVTFAKLPVLFFRLVNANHMLFIKRVNFKQFITHFREAPV</sequence>
<protein>
    <submittedName>
        <fullName evidence="1">Uncharacterized protein</fullName>
    </submittedName>
</protein>
<evidence type="ECO:0000313" key="2">
    <source>
        <dbReference type="Proteomes" id="UP001163321"/>
    </source>
</evidence>
<evidence type="ECO:0000313" key="1">
    <source>
        <dbReference type="EMBL" id="KAI9922507.1"/>
    </source>
</evidence>
<accession>A0ACC0WUQ6</accession>
<reference evidence="1 2" key="1">
    <citation type="journal article" date="2022" name="bioRxiv">
        <title>The genome of the oomycete Peronosclerospora sorghi, a cosmopolitan pathogen of maize and sorghum, is inflated with dispersed pseudogenes.</title>
        <authorList>
            <person name="Fletcher K."/>
            <person name="Martin F."/>
            <person name="Isakeit T."/>
            <person name="Cavanaugh K."/>
            <person name="Magill C."/>
            <person name="Michelmore R."/>
        </authorList>
    </citation>
    <scope>NUCLEOTIDE SEQUENCE [LARGE SCALE GENOMIC DNA]</scope>
    <source>
        <strain evidence="1">P6</strain>
    </source>
</reference>
<keyword evidence="2" id="KW-1185">Reference proteome</keyword>
<name>A0ACC0WUQ6_9STRA</name>
<gene>
    <name evidence="1" type="ORF">PsorP6_002219</name>
</gene>
<dbReference type="Proteomes" id="UP001163321">
    <property type="component" value="Chromosome 1"/>
</dbReference>
<dbReference type="EMBL" id="CM047580">
    <property type="protein sequence ID" value="KAI9922507.1"/>
    <property type="molecule type" value="Genomic_DNA"/>
</dbReference>